<reference evidence="2 3" key="2">
    <citation type="submission" date="2008-10" db="EMBL/GenBank/DDBJ databases">
        <authorList>
            <person name="Fulton L."/>
            <person name="Clifton S."/>
            <person name="Fulton B."/>
            <person name="Xu J."/>
            <person name="Minx P."/>
            <person name="Pepin K.H."/>
            <person name="Johnson M."/>
            <person name="Thiruvilangam P."/>
            <person name="Bhonagiri V."/>
            <person name="Nash W.E."/>
            <person name="Mardis E.R."/>
            <person name="Wilson R.K."/>
        </authorList>
    </citation>
    <scope>NUCLEOTIDE SEQUENCE [LARGE SCALE GENOMIC DNA]</scope>
    <source>
        <strain evidence="2 3">DSM 17855</strain>
    </source>
</reference>
<dbReference type="EMBL" id="ABWZ01000037">
    <property type="protein sequence ID" value="EEB25591.1"/>
    <property type="molecule type" value="Genomic_DNA"/>
</dbReference>
<feature type="region of interest" description="Disordered" evidence="1">
    <location>
        <begin position="1"/>
        <end position="48"/>
    </location>
</feature>
<reference evidence="2 3" key="1">
    <citation type="submission" date="2008-10" db="EMBL/GenBank/DDBJ databases">
        <title>Draft genome sequence of Bacteroides dorei (DSM 17855).</title>
        <authorList>
            <person name="Sudarsanam P."/>
            <person name="Ley R."/>
            <person name="Guruge J."/>
            <person name="Turnbaugh P.J."/>
            <person name="Mahowald M."/>
            <person name="Liep D."/>
            <person name="Gordon J."/>
        </authorList>
    </citation>
    <scope>NUCLEOTIDE SEQUENCE [LARGE SCALE GENOMIC DNA]</scope>
    <source>
        <strain evidence="2 3">DSM 17855</strain>
    </source>
</reference>
<name>B6VXC7_9BACT</name>
<accession>B6VXC7</accession>
<organism evidence="2 3">
    <name type="scientific">Phocaeicola dorei DSM 17855</name>
    <dbReference type="NCBI Taxonomy" id="483217"/>
    <lineage>
        <taxon>Bacteria</taxon>
        <taxon>Pseudomonadati</taxon>
        <taxon>Bacteroidota</taxon>
        <taxon>Bacteroidia</taxon>
        <taxon>Bacteroidales</taxon>
        <taxon>Bacteroidaceae</taxon>
        <taxon>Phocaeicola</taxon>
    </lineage>
</organism>
<protein>
    <submittedName>
        <fullName evidence="2">Uncharacterized protein</fullName>
    </submittedName>
</protein>
<sequence length="48" mass="5166">MKGLSFFWGLPGEKGRDAGGISCERERIMPVPDRNDGESGSGRDGKIV</sequence>
<dbReference type="AlphaFoldDB" id="B6VXC7"/>
<evidence type="ECO:0000256" key="1">
    <source>
        <dbReference type="SAM" id="MobiDB-lite"/>
    </source>
</evidence>
<dbReference type="HOGENOM" id="CLU_3149380_0_0_10"/>
<gene>
    <name evidence="2" type="ORF">BACDOR_01936</name>
</gene>
<dbReference type="Proteomes" id="UP000004849">
    <property type="component" value="Unassembled WGS sequence"/>
</dbReference>
<proteinExistence type="predicted"/>
<evidence type="ECO:0000313" key="3">
    <source>
        <dbReference type="Proteomes" id="UP000004849"/>
    </source>
</evidence>
<feature type="compositionally biased region" description="Basic and acidic residues" evidence="1">
    <location>
        <begin position="13"/>
        <end position="48"/>
    </location>
</feature>
<evidence type="ECO:0000313" key="2">
    <source>
        <dbReference type="EMBL" id="EEB25591.1"/>
    </source>
</evidence>